<dbReference type="PANTHER" id="PTHR43236:SF1">
    <property type="entry name" value="BLL7220 PROTEIN"/>
    <property type="match status" value="1"/>
</dbReference>
<protein>
    <submittedName>
        <fullName evidence="3">Zn-dependent peptidase ImmA (M78 family)</fullName>
    </submittedName>
</protein>
<dbReference type="Proteomes" id="UP000240978">
    <property type="component" value="Unassembled WGS sequence"/>
</dbReference>
<dbReference type="RefSeq" id="WP_106601828.1">
    <property type="nucleotide sequence ID" value="NZ_PYGK01000003.1"/>
</dbReference>
<organism evidence="3 4">
    <name type="scientific">Chitinophaga ginsengisoli</name>
    <dbReference type="NCBI Taxonomy" id="363837"/>
    <lineage>
        <taxon>Bacteria</taxon>
        <taxon>Pseudomonadati</taxon>
        <taxon>Bacteroidota</taxon>
        <taxon>Chitinophagia</taxon>
        <taxon>Chitinophagales</taxon>
        <taxon>Chitinophagaceae</taxon>
        <taxon>Chitinophaga</taxon>
    </lineage>
</organism>
<dbReference type="Gene3D" id="1.10.260.40">
    <property type="entry name" value="lambda repressor-like DNA-binding domains"/>
    <property type="match status" value="1"/>
</dbReference>
<dbReference type="SUPFAM" id="SSF47413">
    <property type="entry name" value="lambda repressor-like DNA-binding domains"/>
    <property type="match status" value="1"/>
</dbReference>
<dbReference type="InterPro" id="IPR001387">
    <property type="entry name" value="Cro/C1-type_HTH"/>
</dbReference>
<name>A0A2P8GHS7_9BACT</name>
<reference evidence="3 4" key="1">
    <citation type="submission" date="2018-03" db="EMBL/GenBank/DDBJ databases">
        <title>Genomic Encyclopedia of Archaeal and Bacterial Type Strains, Phase II (KMG-II): from individual species to whole genera.</title>
        <authorList>
            <person name="Goeker M."/>
        </authorList>
    </citation>
    <scope>NUCLEOTIDE SEQUENCE [LARGE SCALE GENOMIC DNA]</scope>
    <source>
        <strain evidence="3 4">DSM 18107</strain>
    </source>
</reference>
<dbReference type="EMBL" id="PYGK01000003">
    <property type="protein sequence ID" value="PSL33529.1"/>
    <property type="molecule type" value="Genomic_DNA"/>
</dbReference>
<dbReference type="GO" id="GO:0003677">
    <property type="term" value="F:DNA binding"/>
    <property type="evidence" value="ECO:0007669"/>
    <property type="project" value="InterPro"/>
</dbReference>
<accession>A0A2P8GHS7</accession>
<evidence type="ECO:0000313" key="4">
    <source>
        <dbReference type="Proteomes" id="UP000240978"/>
    </source>
</evidence>
<dbReference type="InterPro" id="IPR010982">
    <property type="entry name" value="Lambda_DNA-bd_dom_sf"/>
</dbReference>
<feature type="domain" description="HTH cro/C1-type" evidence="2">
    <location>
        <begin position="8"/>
        <end position="64"/>
    </location>
</feature>
<dbReference type="AlphaFoldDB" id="A0A2P8GHS7"/>
<dbReference type="Pfam" id="PF01381">
    <property type="entry name" value="HTH_3"/>
    <property type="match status" value="1"/>
</dbReference>
<dbReference type="PROSITE" id="PS50943">
    <property type="entry name" value="HTH_CROC1"/>
    <property type="match status" value="1"/>
</dbReference>
<dbReference type="InterPro" id="IPR052345">
    <property type="entry name" value="Rad_response_metalloprotease"/>
</dbReference>
<dbReference type="InterPro" id="IPR010359">
    <property type="entry name" value="IrrE_HExxH"/>
</dbReference>
<proteinExistence type="inferred from homology"/>
<dbReference type="Pfam" id="PF06114">
    <property type="entry name" value="Peptidase_M78"/>
    <property type="match status" value="1"/>
</dbReference>
<evidence type="ECO:0000313" key="3">
    <source>
        <dbReference type="EMBL" id="PSL33529.1"/>
    </source>
</evidence>
<evidence type="ECO:0000259" key="2">
    <source>
        <dbReference type="PROSITE" id="PS50943"/>
    </source>
</evidence>
<keyword evidence="4" id="KW-1185">Reference proteome</keyword>
<dbReference type="SMART" id="SM00530">
    <property type="entry name" value="HTH_XRE"/>
    <property type="match status" value="1"/>
</dbReference>
<dbReference type="CDD" id="cd00093">
    <property type="entry name" value="HTH_XRE"/>
    <property type="match status" value="1"/>
</dbReference>
<dbReference type="PANTHER" id="PTHR43236">
    <property type="entry name" value="ANTITOXIN HIGA1"/>
    <property type="match status" value="1"/>
</dbReference>
<evidence type="ECO:0000256" key="1">
    <source>
        <dbReference type="ARBA" id="ARBA00007227"/>
    </source>
</evidence>
<comment type="caution">
    <text evidence="3">The sequence shown here is derived from an EMBL/GenBank/DDBJ whole genome shotgun (WGS) entry which is preliminary data.</text>
</comment>
<sequence>MQHFGERLRAARKIKGWSLQELVIKTSHTVSKQALSKYEAGVMMPSRKILLLLSTALEVKPTYFDSQPVFNLPEFEIPRKGDLSAKQAESIKEKVKDILERYLQAEALLNIRSKFTNPIKPIPVADEQAAADVATKLLSKWNLGGGALHNVTEMLEEKGVRVIQVSSPDNFEGLSTYVGKIPVIVLHKDRPTAIKRFAAMYELGQLLLKITTDTPKQKIPADTDRHKICEIFAAAMLLPGDALENCVGSKRMAIAPGELVCIKAQYGLPMRAIMQQAVFKGIIDRKNANTFLKLLADNPDETDLGSYIGQEEAHRFDRMIYRLVAEEIIDIEKAADLTGIPAEDLQKKVEVFEPVVQD</sequence>
<dbReference type="OrthoDB" id="9794834at2"/>
<comment type="similarity">
    <text evidence="1">Belongs to the short-chain fatty acyl-CoA assimilation regulator (ScfR) family.</text>
</comment>
<gene>
    <name evidence="3" type="ORF">CLV42_103512</name>
</gene>